<evidence type="ECO:0000256" key="8">
    <source>
        <dbReference type="ARBA" id="ARBA00023152"/>
    </source>
</evidence>
<dbReference type="PRINTS" id="PR00475">
    <property type="entry name" value="HEXOKINASE"/>
</dbReference>
<evidence type="ECO:0000256" key="2">
    <source>
        <dbReference type="ARBA" id="ARBA00005007"/>
    </source>
</evidence>
<evidence type="ECO:0000256" key="1">
    <source>
        <dbReference type="ARBA" id="ARBA00004921"/>
    </source>
</evidence>
<organism evidence="12 13">
    <name type="scientific">Desulfosporosinus youngiae DSM 17734</name>
    <dbReference type="NCBI Taxonomy" id="768710"/>
    <lineage>
        <taxon>Bacteria</taxon>
        <taxon>Bacillati</taxon>
        <taxon>Bacillota</taxon>
        <taxon>Clostridia</taxon>
        <taxon>Eubacteriales</taxon>
        <taxon>Desulfitobacteriaceae</taxon>
        <taxon>Desulfosporosinus</taxon>
    </lineage>
</organism>
<dbReference type="PROSITE" id="PS51748">
    <property type="entry name" value="HEXOKINASE_2"/>
    <property type="match status" value="1"/>
</dbReference>
<proteinExistence type="inferred from homology"/>
<dbReference type="Gene3D" id="3.30.420.40">
    <property type="match status" value="1"/>
</dbReference>
<dbReference type="EMBL" id="CM001441">
    <property type="protein sequence ID" value="EHQ91237.1"/>
    <property type="molecule type" value="Genomic_DNA"/>
</dbReference>
<dbReference type="HOGENOM" id="CLU_014393_5_3_9"/>
<evidence type="ECO:0000256" key="6">
    <source>
        <dbReference type="ARBA" id="ARBA00022777"/>
    </source>
</evidence>
<evidence type="ECO:0000313" key="12">
    <source>
        <dbReference type="EMBL" id="EHQ91237.1"/>
    </source>
</evidence>
<sequence length="439" mass="47331">MLKQALTQLEDNLSISKTHILTIASRFQEHMEQGLSGNISSLKMFPSYLQAPRGNESGTFLALDFGGSNARAAVVDLKGEGKFLQFNRVVRSLSNPDSGYDLRASDVTGEELFDFLAGIVHKALSVSSFSPVLNSSTSKPVSLGFAFSFPYHQRRIGEGFLLNWGKEIQTSGVVGKDVGQLLSAALRRLGIGNVVRPDAIINDTVAAFLTAAYQDPSVDIASIIGTGHNTCYLEQRAPGFTEPVIINTESGNFSVVPETAYDHSLDQQSNNPGEQLFEKKLSGKYLGELFRQIVLDFFRRGFLGNFAPPACWNHPYAVSSKDMTLILTGEGNHLFPLPEHERYALRRIALLLSKRSARLAAASLIGIIQHLDPHFTKPHTVAIDGSLYEGLPGYAGELTAALSEGLDSNASPVRVKLSAGGTLTGAAIGAALANQPKNL</sequence>
<comment type="pathway">
    <text evidence="2">Carbohydrate metabolism.</text>
</comment>
<dbReference type="RefSeq" id="WP_007786071.1">
    <property type="nucleotide sequence ID" value="NZ_CM001441.1"/>
</dbReference>
<evidence type="ECO:0000313" key="13">
    <source>
        <dbReference type="Proteomes" id="UP000005104"/>
    </source>
</evidence>
<accession>H5XXN1</accession>
<dbReference type="SUPFAM" id="SSF53067">
    <property type="entry name" value="Actin-like ATPase domain"/>
    <property type="match status" value="2"/>
</dbReference>
<evidence type="ECO:0000259" key="11">
    <source>
        <dbReference type="Pfam" id="PF03727"/>
    </source>
</evidence>
<keyword evidence="7" id="KW-0067">ATP-binding</keyword>
<dbReference type="GO" id="GO:0004340">
    <property type="term" value="F:glucokinase activity"/>
    <property type="evidence" value="ECO:0007669"/>
    <property type="project" value="TreeGrafter"/>
</dbReference>
<dbReference type="GO" id="GO:0005536">
    <property type="term" value="F:D-glucose binding"/>
    <property type="evidence" value="ECO:0007669"/>
    <property type="project" value="InterPro"/>
</dbReference>
<keyword evidence="13" id="KW-1185">Reference proteome</keyword>
<dbReference type="Pfam" id="PF00349">
    <property type="entry name" value="Hexokinase_1"/>
    <property type="match status" value="1"/>
</dbReference>
<dbReference type="GO" id="GO:0005524">
    <property type="term" value="F:ATP binding"/>
    <property type="evidence" value="ECO:0007669"/>
    <property type="project" value="UniProtKB-KW"/>
</dbReference>
<gene>
    <name evidence="12" type="ORF">DesyoDRAFT_4282</name>
</gene>
<evidence type="ECO:0000259" key="10">
    <source>
        <dbReference type="Pfam" id="PF00349"/>
    </source>
</evidence>
<comment type="similarity">
    <text evidence="3">Belongs to the hexokinase family.</text>
</comment>
<dbReference type="GO" id="GO:0008865">
    <property type="term" value="F:fructokinase activity"/>
    <property type="evidence" value="ECO:0007669"/>
    <property type="project" value="TreeGrafter"/>
</dbReference>
<keyword evidence="8" id="KW-0324">Glycolysis</keyword>
<feature type="domain" description="Hexokinase N-terminal" evidence="10">
    <location>
        <begin position="6"/>
        <end position="213"/>
    </location>
</feature>
<name>H5XXN1_9FIRM</name>
<dbReference type="AlphaFoldDB" id="H5XXN1"/>
<dbReference type="GO" id="GO:0006006">
    <property type="term" value="P:glucose metabolic process"/>
    <property type="evidence" value="ECO:0007669"/>
    <property type="project" value="TreeGrafter"/>
</dbReference>
<keyword evidence="4" id="KW-0808">Transferase</keyword>
<dbReference type="Pfam" id="PF03727">
    <property type="entry name" value="Hexokinase_2"/>
    <property type="match status" value="1"/>
</dbReference>
<comment type="catalytic activity">
    <reaction evidence="9">
        <text>D-fructose + ATP = D-fructose 6-phosphate + ADP + H(+)</text>
        <dbReference type="Rhea" id="RHEA:16125"/>
        <dbReference type="ChEBI" id="CHEBI:15378"/>
        <dbReference type="ChEBI" id="CHEBI:30616"/>
        <dbReference type="ChEBI" id="CHEBI:37721"/>
        <dbReference type="ChEBI" id="CHEBI:61527"/>
        <dbReference type="ChEBI" id="CHEBI:456216"/>
        <dbReference type="EC" id="2.7.1.1"/>
    </reaction>
    <physiologicalReaction direction="left-to-right" evidence="9">
        <dbReference type="Rhea" id="RHEA:16126"/>
    </physiologicalReaction>
</comment>
<evidence type="ECO:0000256" key="5">
    <source>
        <dbReference type="ARBA" id="ARBA00022741"/>
    </source>
</evidence>
<dbReference type="STRING" id="768710.DesyoDRAFT_4282"/>
<keyword evidence="5" id="KW-0547">Nucleotide-binding</keyword>
<dbReference type="InterPro" id="IPR022673">
    <property type="entry name" value="Hexokinase_C"/>
</dbReference>
<feature type="domain" description="Hexokinase C-terminal" evidence="11">
    <location>
        <begin position="220"/>
        <end position="431"/>
    </location>
</feature>
<evidence type="ECO:0000256" key="7">
    <source>
        <dbReference type="ARBA" id="ARBA00022840"/>
    </source>
</evidence>
<dbReference type="PANTHER" id="PTHR19443:SF16">
    <property type="entry name" value="HEXOKINASE TYPE 1-RELATED"/>
    <property type="match status" value="1"/>
</dbReference>
<evidence type="ECO:0000256" key="9">
    <source>
        <dbReference type="ARBA" id="ARBA00047905"/>
    </source>
</evidence>
<comment type="pathway">
    <text evidence="1">Carbohydrate degradation.</text>
</comment>
<dbReference type="InterPro" id="IPR001312">
    <property type="entry name" value="Hexokinase"/>
</dbReference>
<dbReference type="GO" id="GO:0005829">
    <property type="term" value="C:cytosol"/>
    <property type="evidence" value="ECO:0007669"/>
    <property type="project" value="TreeGrafter"/>
</dbReference>
<dbReference type="InterPro" id="IPR043129">
    <property type="entry name" value="ATPase_NBD"/>
</dbReference>
<dbReference type="Gene3D" id="3.40.367.20">
    <property type="match status" value="1"/>
</dbReference>
<dbReference type="eggNOG" id="COG5026">
    <property type="taxonomic scope" value="Bacteria"/>
</dbReference>
<dbReference type="UniPathway" id="UPA00109">
    <property type="reaction ID" value="UER00180"/>
</dbReference>
<protein>
    <submittedName>
        <fullName evidence="12">Hexokinase</fullName>
    </submittedName>
</protein>
<dbReference type="GO" id="GO:0006096">
    <property type="term" value="P:glycolytic process"/>
    <property type="evidence" value="ECO:0007669"/>
    <property type="project" value="UniProtKB-UniPathway"/>
</dbReference>
<keyword evidence="6 12" id="KW-0418">Kinase</keyword>
<dbReference type="InterPro" id="IPR022672">
    <property type="entry name" value="Hexokinase_N"/>
</dbReference>
<reference evidence="12 13" key="1">
    <citation type="submission" date="2011-11" db="EMBL/GenBank/DDBJ databases">
        <title>The Noncontiguous Finished genome of Desulfosporosinus youngiae DSM 17734.</title>
        <authorList>
            <consortium name="US DOE Joint Genome Institute (JGI-PGF)"/>
            <person name="Lucas S."/>
            <person name="Han J."/>
            <person name="Lapidus A."/>
            <person name="Cheng J.-F."/>
            <person name="Goodwin L."/>
            <person name="Pitluck S."/>
            <person name="Peters L."/>
            <person name="Ovchinnikova G."/>
            <person name="Lu M."/>
            <person name="Land M.L."/>
            <person name="Hauser L."/>
            <person name="Pester M."/>
            <person name="Spring S."/>
            <person name="Ollivier B."/>
            <person name="Rattei T."/>
            <person name="Klenk H.-P."/>
            <person name="Wagner M."/>
            <person name="Loy A."/>
            <person name="Woyke T.J."/>
        </authorList>
    </citation>
    <scope>NUCLEOTIDE SEQUENCE [LARGE SCALE GENOMIC DNA]</scope>
    <source>
        <strain evidence="12 13">DSM 17734</strain>
    </source>
</reference>
<evidence type="ECO:0000256" key="4">
    <source>
        <dbReference type="ARBA" id="ARBA00022679"/>
    </source>
</evidence>
<dbReference type="OrthoDB" id="6383434at2"/>
<dbReference type="Proteomes" id="UP000005104">
    <property type="component" value="Chromosome"/>
</dbReference>
<evidence type="ECO:0000256" key="3">
    <source>
        <dbReference type="ARBA" id="ARBA00009225"/>
    </source>
</evidence>
<dbReference type="GO" id="GO:0001678">
    <property type="term" value="P:intracellular glucose homeostasis"/>
    <property type="evidence" value="ECO:0007669"/>
    <property type="project" value="InterPro"/>
</dbReference>
<dbReference type="PANTHER" id="PTHR19443">
    <property type="entry name" value="HEXOKINASE"/>
    <property type="match status" value="1"/>
</dbReference>